<evidence type="ECO:0008006" key="5">
    <source>
        <dbReference type="Google" id="ProtNLM"/>
    </source>
</evidence>
<evidence type="ECO:0000256" key="2">
    <source>
        <dbReference type="SAM" id="SignalP"/>
    </source>
</evidence>
<keyword evidence="2" id="KW-0732">Signal</keyword>
<protein>
    <recommendedName>
        <fullName evidence="5">DUF2066 domain-containing protein</fullName>
    </recommendedName>
</protein>
<feature type="region of interest" description="Disordered" evidence="1">
    <location>
        <begin position="136"/>
        <end position="167"/>
    </location>
</feature>
<feature type="chain" id="PRO_5009910535" description="DUF2066 domain-containing protein" evidence="2">
    <location>
        <begin position="30"/>
        <end position="426"/>
    </location>
</feature>
<proteinExistence type="predicted"/>
<accession>A0A1M5GQQ9</accession>
<dbReference type="RefSeq" id="WP_073041228.1">
    <property type="nucleotide sequence ID" value="NZ_FQVB01000039.1"/>
</dbReference>
<gene>
    <name evidence="3" type="ORF">SAMN02745206_03188</name>
</gene>
<evidence type="ECO:0000313" key="3">
    <source>
        <dbReference type="EMBL" id="SHG05993.1"/>
    </source>
</evidence>
<evidence type="ECO:0000256" key="1">
    <source>
        <dbReference type="SAM" id="MobiDB-lite"/>
    </source>
</evidence>
<dbReference type="AlphaFoldDB" id="A0A1M5GQQ9"/>
<name>A0A1M5GQQ9_9BACT</name>
<feature type="signal peptide" evidence="2">
    <location>
        <begin position="1"/>
        <end position="29"/>
    </location>
</feature>
<keyword evidence="4" id="KW-1185">Reference proteome</keyword>
<dbReference type="EMBL" id="FQVB01000039">
    <property type="protein sequence ID" value="SHG05993.1"/>
    <property type="molecule type" value="Genomic_DNA"/>
</dbReference>
<sequence length="426" mass="45316">MDRDRLDFDLRRYLLMVLALCLAFSGAPAAVAQDAPKSFLAQGVAPYDPANPAQSRQKALEDLLRQAVLQAVGTVLDAGGIARHRSELETNILASPDRYIPSYQIVSETPEDPLYRLQGSVSIDMKALTEDLKPWLPQGTPPEPEAPAGPAAGPVTETGGTQGAPMPTTVKDVLWAVAENWEGDWVIPQPDTSAAVVLAPMVRDEASDYLWTMGYPTLDSGRISDPSAPQRVQAVLDEARREGRRYAIVGTAAREGDAYVVRCTVYAVPDGITLGIVEQRAPAQGSRQEAALQLAALLVPSLDQVLRPATTEAAPSPPAGGPAPGLWQITITGDHPYAAWLNLQALLADSGPGLQAASMTFQPRSLTVDLDSDAAGQAAAADGTRVGPRHILRLKEYDPMGRRMGFILIPAPESTADAAEETPSKP</sequence>
<reference evidence="4" key="1">
    <citation type="submission" date="2016-11" db="EMBL/GenBank/DDBJ databases">
        <authorList>
            <person name="Varghese N."/>
            <person name="Submissions S."/>
        </authorList>
    </citation>
    <scope>NUCLEOTIDE SEQUENCE [LARGE SCALE GENOMIC DNA]</scope>
    <source>
        <strain evidence="4">DSM 9756</strain>
    </source>
</reference>
<feature type="compositionally biased region" description="Low complexity" evidence="1">
    <location>
        <begin position="148"/>
        <end position="159"/>
    </location>
</feature>
<dbReference type="Proteomes" id="UP000184076">
    <property type="component" value="Unassembled WGS sequence"/>
</dbReference>
<evidence type="ECO:0000313" key="4">
    <source>
        <dbReference type="Proteomes" id="UP000184076"/>
    </source>
</evidence>
<organism evidence="3 4">
    <name type="scientific">Desulfacinum infernum DSM 9756</name>
    <dbReference type="NCBI Taxonomy" id="1121391"/>
    <lineage>
        <taxon>Bacteria</taxon>
        <taxon>Pseudomonadati</taxon>
        <taxon>Thermodesulfobacteriota</taxon>
        <taxon>Syntrophobacteria</taxon>
        <taxon>Syntrophobacterales</taxon>
        <taxon>Syntrophobacteraceae</taxon>
        <taxon>Desulfacinum</taxon>
    </lineage>
</organism>
<dbReference type="STRING" id="1121391.SAMN02745206_03188"/>